<dbReference type="Gene3D" id="1.20.58.390">
    <property type="entry name" value="Neurotransmitter-gated ion-channel transmembrane domain"/>
    <property type="match status" value="1"/>
</dbReference>
<evidence type="ECO:0000256" key="7">
    <source>
        <dbReference type="ARBA" id="ARBA00022989"/>
    </source>
</evidence>
<gene>
    <name evidence="16" type="primary">LOC106806914</name>
</gene>
<organism evidence="15 16">
    <name type="scientific">Priapulus caudatus</name>
    <name type="common">Priapulid worm</name>
    <dbReference type="NCBI Taxonomy" id="37621"/>
    <lineage>
        <taxon>Eukaryota</taxon>
        <taxon>Metazoa</taxon>
        <taxon>Ecdysozoa</taxon>
        <taxon>Scalidophora</taxon>
        <taxon>Priapulida</taxon>
        <taxon>Priapulimorpha</taxon>
        <taxon>Priapulimorphida</taxon>
        <taxon>Priapulidae</taxon>
        <taxon>Priapulus</taxon>
    </lineage>
</organism>
<dbReference type="PANTHER" id="PTHR18945">
    <property type="entry name" value="NEUROTRANSMITTER GATED ION CHANNEL"/>
    <property type="match status" value="1"/>
</dbReference>
<protein>
    <submittedName>
        <fullName evidence="16">Gamma-aminobutyric acid receptor subunit beta-like</fullName>
    </submittedName>
</protein>
<evidence type="ECO:0000256" key="12">
    <source>
        <dbReference type="SAM" id="SignalP"/>
    </source>
</evidence>
<dbReference type="Gene3D" id="2.70.170.10">
    <property type="entry name" value="Neurotransmitter-gated ion-channel ligand-binding domain"/>
    <property type="match status" value="2"/>
</dbReference>
<dbReference type="PRINTS" id="PR00253">
    <property type="entry name" value="GABAARECEPTR"/>
</dbReference>
<dbReference type="Pfam" id="PF02931">
    <property type="entry name" value="Neur_chan_LBD"/>
    <property type="match status" value="1"/>
</dbReference>
<accession>A0ABM1DX99</accession>
<evidence type="ECO:0000256" key="3">
    <source>
        <dbReference type="ARBA" id="ARBA00022448"/>
    </source>
</evidence>
<feature type="chain" id="PRO_5045513937" evidence="12">
    <location>
        <begin position="28"/>
        <end position="435"/>
    </location>
</feature>
<sequence>MRVPRTPPLPVLLVVAMTLCGLRSVSSQQSADPACNSKYIQADGSVNVTDILENILKQYDKRLRPNYGGEGVQVNVSMHVLYIGSMSEVGMDFTSDFYFRQFWFDTRLSYASCRPEDHSKLPEFLTVGANMLQHIWVPDTFFVNEKKASFHDATTKNTFLRIRWDGQVKVSLRCTVSKGKPHAGKPSATAATVVYGYSAKDISYGWGEDKPVAIPKEVKHLPQFEIIKVEKTSVYANTSTGTYSRLKVFLTFTRRIEYYLLQIYLPANLIVVISWVSFWLDRGSAPARVALGVTTVLTMTTLISNTNSQLPKEGKFSVQSKVVHQPGCPGHGHPPVNNSVNQRHVAVPNANAHQDLHPVDIELGDITPYQHGRDYCCCGRLSRSRSVTASDIDKYSRFLFPLIYTIFNALFWTVQLQKAAAVLEKHDGPSEDTES</sequence>
<proteinExistence type="predicted"/>
<evidence type="ECO:0000313" key="15">
    <source>
        <dbReference type="Proteomes" id="UP000695022"/>
    </source>
</evidence>
<dbReference type="InterPro" id="IPR036734">
    <property type="entry name" value="Neur_chan_lig-bd_sf"/>
</dbReference>
<dbReference type="Proteomes" id="UP000695022">
    <property type="component" value="Unplaced"/>
</dbReference>
<evidence type="ECO:0000256" key="4">
    <source>
        <dbReference type="ARBA" id="ARBA00022475"/>
    </source>
</evidence>
<keyword evidence="4" id="KW-1003">Cell membrane</keyword>
<dbReference type="SUPFAM" id="SSF90112">
    <property type="entry name" value="Neurotransmitter-gated ion-channel transmembrane pore"/>
    <property type="match status" value="1"/>
</dbReference>
<comment type="subcellular location">
    <subcellularLocation>
        <location evidence="2">Cell membrane</location>
    </subcellularLocation>
    <subcellularLocation>
        <location evidence="1">Membrane</location>
        <topology evidence="1">Multi-pass membrane protein</topology>
    </subcellularLocation>
</comment>
<evidence type="ECO:0000256" key="8">
    <source>
        <dbReference type="ARBA" id="ARBA00023065"/>
    </source>
</evidence>
<dbReference type="PRINTS" id="PR00252">
    <property type="entry name" value="NRIONCHANNEL"/>
</dbReference>
<dbReference type="InterPro" id="IPR036719">
    <property type="entry name" value="Neuro-gated_channel_TM_sf"/>
</dbReference>
<name>A0ABM1DX99_PRICU</name>
<evidence type="ECO:0000256" key="10">
    <source>
        <dbReference type="ARBA" id="ARBA00023303"/>
    </source>
</evidence>
<dbReference type="InterPro" id="IPR006029">
    <property type="entry name" value="Neurotrans-gated_channel_TM"/>
</dbReference>
<dbReference type="InterPro" id="IPR006201">
    <property type="entry name" value="Neur_channel"/>
</dbReference>
<keyword evidence="8" id="KW-0406">Ion transport</keyword>
<evidence type="ECO:0000259" key="13">
    <source>
        <dbReference type="Pfam" id="PF02931"/>
    </source>
</evidence>
<evidence type="ECO:0000256" key="11">
    <source>
        <dbReference type="SAM" id="Phobius"/>
    </source>
</evidence>
<dbReference type="InterPro" id="IPR006028">
    <property type="entry name" value="GABAA/Glycine_rcpt"/>
</dbReference>
<feature type="domain" description="Neurotransmitter-gated ion-channel transmembrane" evidence="14">
    <location>
        <begin position="263"/>
        <end position="312"/>
    </location>
</feature>
<feature type="transmembrane region" description="Helical" evidence="11">
    <location>
        <begin position="258"/>
        <end position="280"/>
    </location>
</feature>
<dbReference type="Pfam" id="PF02932">
    <property type="entry name" value="Neur_chan_memb"/>
    <property type="match status" value="1"/>
</dbReference>
<keyword evidence="7 11" id="KW-1133">Transmembrane helix</keyword>
<keyword evidence="10" id="KW-0407">Ion channel</keyword>
<feature type="signal peptide" evidence="12">
    <location>
        <begin position="1"/>
        <end position="27"/>
    </location>
</feature>
<keyword evidence="15" id="KW-1185">Reference proteome</keyword>
<keyword evidence="6 12" id="KW-0732">Signal</keyword>
<dbReference type="GeneID" id="106806914"/>
<feature type="domain" description="Neurotransmitter-gated ion-channel ligand-binding" evidence="13">
    <location>
        <begin position="49"/>
        <end position="177"/>
    </location>
</feature>
<keyword evidence="9 11" id="KW-0472">Membrane</keyword>
<evidence type="ECO:0000256" key="5">
    <source>
        <dbReference type="ARBA" id="ARBA00022692"/>
    </source>
</evidence>
<evidence type="ECO:0000313" key="16">
    <source>
        <dbReference type="RefSeq" id="XP_014664570.1"/>
    </source>
</evidence>
<dbReference type="InterPro" id="IPR006202">
    <property type="entry name" value="Neur_chan_lig-bd"/>
</dbReference>
<dbReference type="InterPro" id="IPR038050">
    <property type="entry name" value="Neuro_actylchol_rec"/>
</dbReference>
<keyword evidence="3" id="KW-0813">Transport</keyword>
<keyword evidence="5 11" id="KW-0812">Transmembrane</keyword>
<evidence type="ECO:0000256" key="6">
    <source>
        <dbReference type="ARBA" id="ARBA00022729"/>
    </source>
</evidence>
<evidence type="ECO:0000256" key="2">
    <source>
        <dbReference type="ARBA" id="ARBA00004236"/>
    </source>
</evidence>
<evidence type="ECO:0000256" key="9">
    <source>
        <dbReference type="ARBA" id="ARBA00023136"/>
    </source>
</evidence>
<evidence type="ECO:0000259" key="14">
    <source>
        <dbReference type="Pfam" id="PF02932"/>
    </source>
</evidence>
<dbReference type="SUPFAM" id="SSF63712">
    <property type="entry name" value="Nicotinic receptor ligand binding domain-like"/>
    <property type="match status" value="1"/>
</dbReference>
<evidence type="ECO:0000256" key="1">
    <source>
        <dbReference type="ARBA" id="ARBA00004141"/>
    </source>
</evidence>
<reference evidence="16" key="1">
    <citation type="submission" date="2025-08" db="UniProtKB">
        <authorList>
            <consortium name="RefSeq"/>
        </authorList>
    </citation>
    <scope>IDENTIFICATION</scope>
</reference>
<dbReference type="RefSeq" id="XP_014664570.1">
    <property type="nucleotide sequence ID" value="XM_014809084.1"/>
</dbReference>